<name>A0A7R8ZE77_TIMDO</name>
<dbReference type="AlphaFoldDB" id="A0A7R8ZE77"/>
<gene>
    <name evidence="2" type="ORF">TDIB3V08_LOCUS10599</name>
</gene>
<reference evidence="2" key="1">
    <citation type="submission" date="2020-11" db="EMBL/GenBank/DDBJ databases">
        <authorList>
            <person name="Tran Van P."/>
        </authorList>
    </citation>
    <scope>NUCLEOTIDE SEQUENCE</scope>
</reference>
<protein>
    <submittedName>
        <fullName evidence="2">Uncharacterized protein</fullName>
    </submittedName>
</protein>
<organism evidence="2">
    <name type="scientific">Timema douglasi</name>
    <name type="common">Walking stick</name>
    <dbReference type="NCBI Taxonomy" id="61478"/>
    <lineage>
        <taxon>Eukaryota</taxon>
        <taxon>Metazoa</taxon>
        <taxon>Ecdysozoa</taxon>
        <taxon>Arthropoda</taxon>
        <taxon>Hexapoda</taxon>
        <taxon>Insecta</taxon>
        <taxon>Pterygota</taxon>
        <taxon>Neoptera</taxon>
        <taxon>Polyneoptera</taxon>
        <taxon>Phasmatodea</taxon>
        <taxon>Timematodea</taxon>
        <taxon>Timematoidea</taxon>
        <taxon>Timematidae</taxon>
        <taxon>Timema</taxon>
    </lineage>
</organism>
<sequence length="113" mass="12060">MDHSMSPNMDHSMSPNTDHSMLQRPRTWRGAVCVTTGEPTSSSRTPSPPAVTSPPSPATRTTVSWREAASPAHRTATVATWATTPTGPTGEGPFISSLETRNLFVVSGRDLLT</sequence>
<feature type="compositionally biased region" description="Polar residues" evidence="1">
    <location>
        <begin position="1"/>
        <end position="20"/>
    </location>
</feature>
<evidence type="ECO:0000256" key="1">
    <source>
        <dbReference type="SAM" id="MobiDB-lite"/>
    </source>
</evidence>
<feature type="region of interest" description="Disordered" evidence="1">
    <location>
        <begin position="1"/>
        <end position="61"/>
    </location>
</feature>
<dbReference type="EMBL" id="OA572379">
    <property type="protein sequence ID" value="CAD7204441.1"/>
    <property type="molecule type" value="Genomic_DNA"/>
</dbReference>
<evidence type="ECO:0000313" key="2">
    <source>
        <dbReference type="EMBL" id="CAD7204441.1"/>
    </source>
</evidence>
<feature type="compositionally biased region" description="Pro residues" evidence="1">
    <location>
        <begin position="46"/>
        <end position="57"/>
    </location>
</feature>
<accession>A0A7R8ZE77</accession>
<proteinExistence type="predicted"/>